<sequence length="177" mass="19006">MHNLIGRRHTSGSVDDHRRSFGCLAKILSCNCRFNRIFRGTGIVMGVNCCLGYNQATNHWQNAGNEPLPLVALEAPCVLRTLACSHLDRAGIPWRIAFVSPSLGGLWAATVAGLGIALRTKFGRPAGVHVLDAARHGLPDMPSPGLCLLWPSRPETEVATQLAAIIRQALHDALTGS</sequence>
<keyword evidence="3" id="KW-0804">Transcription</keyword>
<dbReference type="SUPFAM" id="SSF53850">
    <property type="entry name" value="Periplasmic binding protein-like II"/>
    <property type="match status" value="1"/>
</dbReference>
<dbReference type="PANTHER" id="PTHR30579:SF7">
    <property type="entry name" value="HTH-TYPE TRANSCRIPTIONAL REGULATOR LRHA-RELATED"/>
    <property type="match status" value="1"/>
</dbReference>
<dbReference type="Gene3D" id="3.40.190.10">
    <property type="entry name" value="Periplasmic binding protein-like II"/>
    <property type="match status" value="1"/>
</dbReference>
<gene>
    <name evidence="4" type="ORF">GbCGDNIH9_8642</name>
</gene>
<evidence type="ECO:0000256" key="2">
    <source>
        <dbReference type="ARBA" id="ARBA00023125"/>
    </source>
</evidence>
<evidence type="ECO:0000313" key="5">
    <source>
        <dbReference type="Proteomes" id="UP000182373"/>
    </source>
</evidence>
<dbReference type="Proteomes" id="UP000182373">
    <property type="component" value="Chromosome"/>
</dbReference>
<protein>
    <submittedName>
        <fullName evidence="4">Transcriptional regulator LrhA</fullName>
    </submittedName>
</protein>
<dbReference type="EMBL" id="CP018191">
    <property type="protein sequence ID" value="APH55088.1"/>
    <property type="molecule type" value="Genomic_DNA"/>
</dbReference>
<dbReference type="GO" id="GO:0003677">
    <property type="term" value="F:DNA binding"/>
    <property type="evidence" value="ECO:0007669"/>
    <property type="project" value="UniProtKB-KW"/>
</dbReference>
<dbReference type="GO" id="GO:0003700">
    <property type="term" value="F:DNA-binding transcription factor activity"/>
    <property type="evidence" value="ECO:0007669"/>
    <property type="project" value="TreeGrafter"/>
</dbReference>
<accession>A0AAC9KEZ1</accession>
<dbReference type="PANTHER" id="PTHR30579">
    <property type="entry name" value="TRANSCRIPTIONAL REGULATOR"/>
    <property type="match status" value="1"/>
</dbReference>
<evidence type="ECO:0000256" key="1">
    <source>
        <dbReference type="ARBA" id="ARBA00023015"/>
    </source>
</evidence>
<evidence type="ECO:0000256" key="3">
    <source>
        <dbReference type="ARBA" id="ARBA00023163"/>
    </source>
</evidence>
<dbReference type="InterPro" id="IPR050176">
    <property type="entry name" value="LTTR"/>
</dbReference>
<organism evidence="4 5">
    <name type="scientific">Granulibacter bethesdensis</name>
    <dbReference type="NCBI Taxonomy" id="364410"/>
    <lineage>
        <taxon>Bacteria</taxon>
        <taxon>Pseudomonadati</taxon>
        <taxon>Pseudomonadota</taxon>
        <taxon>Alphaproteobacteria</taxon>
        <taxon>Acetobacterales</taxon>
        <taxon>Acetobacteraceae</taxon>
        <taxon>Granulibacter</taxon>
    </lineage>
</organism>
<dbReference type="AlphaFoldDB" id="A0AAC9KEZ1"/>
<proteinExistence type="predicted"/>
<reference evidence="5" key="1">
    <citation type="submission" date="2016-11" db="EMBL/GenBank/DDBJ databases">
        <title>Comparative genomic and phenotypic analysis of Granulibacter bethesdensis clinical isolates from patients with chronic granulomatous disease.</title>
        <authorList>
            <person name="Zarember K.A."/>
            <person name="Porcella S.F."/>
            <person name="Chu J."/>
            <person name="Ding L."/>
            <person name="Dahlstrom E."/>
            <person name="Barbian K."/>
            <person name="Martens C."/>
            <person name="Sykora L."/>
            <person name="Kramer S."/>
            <person name="Pettinato A.M."/>
            <person name="Hong H."/>
            <person name="Wald G."/>
            <person name="Berg L.J."/>
            <person name="Rogge L.S."/>
            <person name="Greenberg D.E."/>
            <person name="Falcone E.L."/>
            <person name="Neves J.F."/>
            <person name="Simoes M.J."/>
            <person name="Casal M."/>
            <person name="Rodriguez-Lopez F.C."/>
            <person name="Zelazny A."/>
            <person name="Gallin J.I."/>
            <person name="Holland S.M."/>
        </authorList>
    </citation>
    <scope>NUCLEOTIDE SEQUENCE [LARGE SCALE GENOMIC DNA]</scope>
    <source>
        <strain evidence="5">NIH9.1</strain>
    </source>
</reference>
<keyword evidence="1" id="KW-0805">Transcription regulation</keyword>
<keyword evidence="2" id="KW-0238">DNA-binding</keyword>
<name>A0AAC9KEZ1_9PROT</name>
<evidence type="ECO:0000313" key="4">
    <source>
        <dbReference type="EMBL" id="APH55088.1"/>
    </source>
</evidence>